<keyword evidence="2" id="KW-1185">Reference proteome</keyword>
<dbReference type="AlphaFoldDB" id="D3BDV6"/>
<accession>D3BDV6</accession>
<dbReference type="EMBL" id="ADBJ01000031">
    <property type="protein sequence ID" value="EFA80087.1"/>
    <property type="molecule type" value="Genomic_DNA"/>
</dbReference>
<evidence type="ECO:0000313" key="1">
    <source>
        <dbReference type="EMBL" id="EFA80087.1"/>
    </source>
</evidence>
<protein>
    <submittedName>
        <fullName evidence="1">Uncharacterized protein</fullName>
    </submittedName>
</protein>
<sequence length="103" mass="11563">MTSCVDNYTIYLNSSDSIHSPGSIGGRTCPLILIDPPLDIYRFEQAGLRIFLDVNWLNQNVAISTMTIKSSKGTQTLSNVMANLTFDNNNHMYTLVINHRLNK</sequence>
<organism evidence="1 2">
    <name type="scientific">Heterostelium pallidum (strain ATCC 26659 / Pp 5 / PN500)</name>
    <name type="common">Cellular slime mold</name>
    <name type="synonym">Polysphondylium pallidum</name>
    <dbReference type="NCBI Taxonomy" id="670386"/>
    <lineage>
        <taxon>Eukaryota</taxon>
        <taxon>Amoebozoa</taxon>
        <taxon>Evosea</taxon>
        <taxon>Eumycetozoa</taxon>
        <taxon>Dictyostelia</taxon>
        <taxon>Acytosteliales</taxon>
        <taxon>Acytosteliaceae</taxon>
        <taxon>Heterostelium</taxon>
    </lineage>
</organism>
<dbReference type="Proteomes" id="UP000001396">
    <property type="component" value="Unassembled WGS sequence"/>
</dbReference>
<name>D3BDV6_HETP5</name>
<gene>
    <name evidence="1" type="ORF">PPL_06909</name>
</gene>
<proteinExistence type="predicted"/>
<dbReference type="RefSeq" id="XP_020432207.1">
    <property type="nucleotide sequence ID" value="XM_020577759.1"/>
</dbReference>
<dbReference type="InParanoid" id="D3BDV6"/>
<comment type="caution">
    <text evidence="1">The sequence shown here is derived from an EMBL/GenBank/DDBJ whole genome shotgun (WGS) entry which is preliminary data.</text>
</comment>
<evidence type="ECO:0000313" key="2">
    <source>
        <dbReference type="Proteomes" id="UP000001396"/>
    </source>
</evidence>
<reference evidence="1 2" key="1">
    <citation type="journal article" date="2011" name="Genome Res.">
        <title>Phylogeny-wide analysis of social amoeba genomes highlights ancient origins for complex intercellular communication.</title>
        <authorList>
            <person name="Heidel A.J."/>
            <person name="Lawal H.M."/>
            <person name="Felder M."/>
            <person name="Schilde C."/>
            <person name="Helps N.R."/>
            <person name="Tunggal B."/>
            <person name="Rivero F."/>
            <person name="John U."/>
            <person name="Schleicher M."/>
            <person name="Eichinger L."/>
            <person name="Platzer M."/>
            <person name="Noegel A.A."/>
            <person name="Schaap P."/>
            <person name="Gloeckner G."/>
        </authorList>
    </citation>
    <scope>NUCLEOTIDE SEQUENCE [LARGE SCALE GENOMIC DNA]</scope>
    <source>
        <strain evidence="2">ATCC 26659 / Pp 5 / PN500</strain>
    </source>
</reference>
<dbReference type="GeneID" id="31362390"/>